<evidence type="ECO:0000313" key="2">
    <source>
        <dbReference type="Proteomes" id="UP000516764"/>
    </source>
</evidence>
<sequence>MPEEEIISFNQYYSPNRILVITYFNKLVELHCPFPVIFKENTLNFKKNEIVYVTETGLTKSGDYVFKIQNKWFDPKHFKILCYQL</sequence>
<dbReference type="EMBL" id="CP061813">
    <property type="protein sequence ID" value="QOD60684.1"/>
    <property type="molecule type" value="Genomic_DNA"/>
</dbReference>
<reference evidence="1 2" key="1">
    <citation type="journal article" date="2016" name="Int. J. Syst. Evol. Microbiol.">
        <title>Polaribacter haliotis sp. nov., isolated from the gut of abalone Haliotis discus hannai.</title>
        <authorList>
            <person name="Kim Y.O."/>
            <person name="Park I.S."/>
            <person name="Park S."/>
            <person name="Nam B.H."/>
            <person name="Park J.M."/>
            <person name="Kim D.G."/>
            <person name="Yoon J.H."/>
        </authorList>
    </citation>
    <scope>NUCLEOTIDE SEQUENCE [LARGE SCALE GENOMIC DNA]</scope>
    <source>
        <strain evidence="1 2">KCTC 52418</strain>
    </source>
</reference>
<accession>A0A7L8AFG2</accession>
<protein>
    <submittedName>
        <fullName evidence="1">Uncharacterized protein</fullName>
    </submittedName>
</protein>
<name>A0A7L8AFG2_9FLAO</name>
<proteinExistence type="predicted"/>
<dbReference type="OrthoDB" id="1366221at2"/>
<dbReference type="Proteomes" id="UP000516764">
    <property type="component" value="Chromosome"/>
</dbReference>
<dbReference type="AlphaFoldDB" id="A0A7L8AFG2"/>
<organism evidence="1 2">
    <name type="scientific">Polaribacter haliotis</name>
    <dbReference type="NCBI Taxonomy" id="1888915"/>
    <lineage>
        <taxon>Bacteria</taxon>
        <taxon>Pseudomonadati</taxon>
        <taxon>Bacteroidota</taxon>
        <taxon>Flavobacteriia</taxon>
        <taxon>Flavobacteriales</taxon>
        <taxon>Flavobacteriaceae</taxon>
    </lineage>
</organism>
<gene>
    <name evidence="1" type="ORF">H9I45_15295</name>
</gene>
<dbReference type="RefSeq" id="WP_088354260.1">
    <property type="nucleotide sequence ID" value="NZ_CP061813.1"/>
</dbReference>
<keyword evidence="2" id="KW-1185">Reference proteome</keyword>
<evidence type="ECO:0000313" key="1">
    <source>
        <dbReference type="EMBL" id="QOD60684.1"/>
    </source>
</evidence>
<dbReference type="KEGG" id="phal:H9I45_15295"/>